<protein>
    <submittedName>
        <fullName evidence="1">Uncharacterized protein</fullName>
    </submittedName>
</protein>
<name>T1UB16_HELPX</name>
<evidence type="ECO:0000313" key="1">
    <source>
        <dbReference type="EMBL" id="AGT74112.1"/>
    </source>
</evidence>
<dbReference type="PATRIC" id="fig|1352356.3.peg.862"/>
<dbReference type="KEGG" id="hpys:HPSA20_0876"/>
<dbReference type="AlphaFoldDB" id="T1UB16"/>
<sequence>MITKFKNASKHFYNQHDKRTCLSKRQSLKKRSLGDLVGGCRGKNYFTPPSPLKSFMIKQSLKTI</sequence>
<proteinExistence type="predicted"/>
<reference evidence="1 2" key="1">
    <citation type="journal article" date="2013" name="Genome Announc.">
        <title>Genome Sequences of Three hpAfrica2 Strains of Helicobacter pylori.</title>
        <authorList>
            <person name="Duncan S.S."/>
            <person name="Bertoli M.T."/>
            <person name="Kersulyte D."/>
            <person name="Valk P.L."/>
            <person name="Tamma S."/>
            <person name="Segal I."/>
            <person name="McClain M.S."/>
            <person name="Cover T.L."/>
            <person name="Berg D.E."/>
        </authorList>
    </citation>
    <scope>NUCLEOTIDE SEQUENCE [LARGE SCALE GENOMIC DNA]</scope>
    <source>
        <strain evidence="1">SouthAfrica20</strain>
    </source>
</reference>
<dbReference type="EMBL" id="CP006691">
    <property type="protein sequence ID" value="AGT74112.1"/>
    <property type="molecule type" value="Genomic_DNA"/>
</dbReference>
<dbReference type="Proteomes" id="UP000015920">
    <property type="component" value="Chromosome"/>
</dbReference>
<accession>T1UB16</accession>
<evidence type="ECO:0000313" key="2">
    <source>
        <dbReference type="Proteomes" id="UP000015920"/>
    </source>
</evidence>
<organism evidence="1 2">
    <name type="scientific">Helicobacter pylori SouthAfrica20</name>
    <dbReference type="NCBI Taxonomy" id="1352356"/>
    <lineage>
        <taxon>Bacteria</taxon>
        <taxon>Pseudomonadati</taxon>
        <taxon>Campylobacterota</taxon>
        <taxon>Epsilonproteobacteria</taxon>
        <taxon>Campylobacterales</taxon>
        <taxon>Helicobacteraceae</taxon>
        <taxon>Helicobacter</taxon>
    </lineage>
</organism>
<dbReference type="HOGENOM" id="CLU_2861634_0_0_7"/>
<gene>
    <name evidence="1" type="ORF">HPSA20_0876</name>
</gene>